<keyword evidence="4" id="KW-1185">Reference proteome</keyword>
<evidence type="ECO:0000256" key="1">
    <source>
        <dbReference type="SAM" id="MobiDB-lite"/>
    </source>
</evidence>
<comment type="caution">
    <text evidence="3">The sequence shown here is derived from an EMBL/GenBank/DDBJ whole genome shotgun (WGS) entry which is preliminary data.</text>
</comment>
<sequence>MRTLRTAGLVGGLATGALLLAGTAAQAADTEVPESTGDLVTTTPEALGGLPVSPDAVTGIAGGVTDKVTDKVPGLNAVDSIPGVSALLPSGPDAEAKGDNVADQVKDQVKDRTDDQDEPAGNPVTDLLSGLGGGLPVPLPF</sequence>
<evidence type="ECO:0000313" key="3">
    <source>
        <dbReference type="EMBL" id="GLI40958.1"/>
    </source>
</evidence>
<accession>A0A9W6G650</accession>
<name>A0A9W6G650_9ACTN</name>
<reference evidence="3" key="1">
    <citation type="submission" date="2022-12" db="EMBL/GenBank/DDBJ databases">
        <title>Reference genome sequencing for broad-spectrum identification of bacterial and archaeal isolates by mass spectrometry.</title>
        <authorList>
            <person name="Sekiguchi Y."/>
            <person name="Tourlousse D.M."/>
        </authorList>
    </citation>
    <scope>NUCLEOTIDE SEQUENCE</scope>
    <source>
        <strain evidence="3">LLR39Z86</strain>
    </source>
</reference>
<protein>
    <recommendedName>
        <fullName evidence="5">ATP-binding protein</fullName>
    </recommendedName>
</protein>
<keyword evidence="2" id="KW-0732">Signal</keyword>
<proteinExistence type="predicted"/>
<dbReference type="Proteomes" id="UP001144313">
    <property type="component" value="Unassembled WGS sequence"/>
</dbReference>
<evidence type="ECO:0008006" key="5">
    <source>
        <dbReference type="Google" id="ProtNLM"/>
    </source>
</evidence>
<dbReference type="EMBL" id="BSDT01000001">
    <property type="protein sequence ID" value="GLI40958.1"/>
    <property type="molecule type" value="Genomic_DNA"/>
</dbReference>
<gene>
    <name evidence="3" type="ORF">GALLR39Z86_08080</name>
</gene>
<dbReference type="RefSeq" id="WP_270118219.1">
    <property type="nucleotide sequence ID" value="NZ_BAAAOL010000016.1"/>
</dbReference>
<feature type="region of interest" description="Disordered" evidence="1">
    <location>
        <begin position="107"/>
        <end position="141"/>
    </location>
</feature>
<evidence type="ECO:0000313" key="4">
    <source>
        <dbReference type="Proteomes" id="UP001144313"/>
    </source>
</evidence>
<feature type="chain" id="PRO_5040911126" description="ATP-binding protein" evidence="2">
    <location>
        <begin position="28"/>
        <end position="141"/>
    </location>
</feature>
<feature type="signal peptide" evidence="2">
    <location>
        <begin position="1"/>
        <end position="27"/>
    </location>
</feature>
<feature type="region of interest" description="Disordered" evidence="1">
    <location>
        <begin position="28"/>
        <end position="54"/>
    </location>
</feature>
<evidence type="ECO:0000256" key="2">
    <source>
        <dbReference type="SAM" id="SignalP"/>
    </source>
</evidence>
<dbReference type="AlphaFoldDB" id="A0A9W6G650"/>
<organism evidence="3 4">
    <name type="scientific">Glycomyces algeriensis</name>
    <dbReference type="NCBI Taxonomy" id="256037"/>
    <lineage>
        <taxon>Bacteria</taxon>
        <taxon>Bacillati</taxon>
        <taxon>Actinomycetota</taxon>
        <taxon>Actinomycetes</taxon>
        <taxon>Glycomycetales</taxon>
        <taxon>Glycomycetaceae</taxon>
        <taxon>Glycomyces</taxon>
    </lineage>
</organism>